<proteinExistence type="predicted"/>
<organism evidence="1">
    <name type="scientific">Arundo donax</name>
    <name type="common">Giant reed</name>
    <name type="synonym">Donax arundinaceus</name>
    <dbReference type="NCBI Taxonomy" id="35708"/>
    <lineage>
        <taxon>Eukaryota</taxon>
        <taxon>Viridiplantae</taxon>
        <taxon>Streptophyta</taxon>
        <taxon>Embryophyta</taxon>
        <taxon>Tracheophyta</taxon>
        <taxon>Spermatophyta</taxon>
        <taxon>Magnoliopsida</taxon>
        <taxon>Liliopsida</taxon>
        <taxon>Poales</taxon>
        <taxon>Poaceae</taxon>
        <taxon>PACMAD clade</taxon>
        <taxon>Arundinoideae</taxon>
        <taxon>Arundineae</taxon>
        <taxon>Arundo</taxon>
    </lineage>
</organism>
<name>A0A0A9C2K7_ARUDO</name>
<evidence type="ECO:0000313" key="1">
    <source>
        <dbReference type="EMBL" id="JAD70524.1"/>
    </source>
</evidence>
<accession>A0A0A9C2K7</accession>
<sequence>MIMISLPSSVHLPTNPYETALQVASGLSNLSQL</sequence>
<reference evidence="1" key="2">
    <citation type="journal article" date="2015" name="Data Brief">
        <title>Shoot transcriptome of the giant reed, Arundo donax.</title>
        <authorList>
            <person name="Barrero R.A."/>
            <person name="Guerrero F.D."/>
            <person name="Moolhuijzen P."/>
            <person name="Goolsby J.A."/>
            <person name="Tidwell J."/>
            <person name="Bellgard S.E."/>
            <person name="Bellgard M.I."/>
        </authorList>
    </citation>
    <scope>NUCLEOTIDE SEQUENCE</scope>
    <source>
        <tissue evidence="1">Shoot tissue taken approximately 20 cm above the soil surface</tissue>
    </source>
</reference>
<reference evidence="1" key="1">
    <citation type="submission" date="2014-09" db="EMBL/GenBank/DDBJ databases">
        <authorList>
            <person name="Magalhaes I.L.F."/>
            <person name="Oliveira U."/>
            <person name="Santos F.R."/>
            <person name="Vidigal T.H.D.A."/>
            <person name="Brescovit A.D."/>
            <person name="Santos A.J."/>
        </authorList>
    </citation>
    <scope>NUCLEOTIDE SEQUENCE</scope>
    <source>
        <tissue evidence="1">Shoot tissue taken approximately 20 cm above the soil surface</tissue>
    </source>
</reference>
<protein>
    <submittedName>
        <fullName evidence="1">Uncharacterized protein</fullName>
    </submittedName>
</protein>
<dbReference type="AlphaFoldDB" id="A0A0A9C2K7"/>
<dbReference type="EMBL" id="GBRH01227371">
    <property type="protein sequence ID" value="JAD70524.1"/>
    <property type="molecule type" value="Transcribed_RNA"/>
</dbReference>